<comment type="caution">
    <text evidence="1">The sequence shown here is derived from an EMBL/GenBank/DDBJ whole genome shotgun (WGS) entry which is preliminary data.</text>
</comment>
<dbReference type="OrthoDB" id="9883026at2"/>
<evidence type="ECO:0000313" key="2">
    <source>
        <dbReference type="Proteomes" id="UP000282957"/>
    </source>
</evidence>
<protein>
    <submittedName>
        <fullName evidence="1">Uncharacterized protein</fullName>
    </submittedName>
</protein>
<evidence type="ECO:0000313" key="1">
    <source>
        <dbReference type="EMBL" id="RVT97839.1"/>
    </source>
</evidence>
<gene>
    <name evidence="1" type="ORF">EOD42_08565</name>
</gene>
<sequence length="96" mass="9922">MSQHLPDGLFPIGTLHTGWPAAHETDALTLVRSVTGAVVSVTAALKRVNALLAAETRDHAALARAVASLNYAVADQRQAASGVLERLSAEIVPGVS</sequence>
<name>A0A437MJP0_9PROT</name>
<keyword evidence="2" id="KW-1185">Reference proteome</keyword>
<organism evidence="1 2">
    <name type="scientific">Rhodovarius crocodyli</name>
    <dbReference type="NCBI Taxonomy" id="1979269"/>
    <lineage>
        <taxon>Bacteria</taxon>
        <taxon>Pseudomonadati</taxon>
        <taxon>Pseudomonadota</taxon>
        <taxon>Alphaproteobacteria</taxon>
        <taxon>Acetobacterales</taxon>
        <taxon>Roseomonadaceae</taxon>
        <taxon>Rhodovarius</taxon>
    </lineage>
</organism>
<dbReference type="RefSeq" id="WP_127787068.1">
    <property type="nucleotide sequence ID" value="NZ_SACL01000002.1"/>
</dbReference>
<proteinExistence type="predicted"/>
<dbReference type="EMBL" id="SACL01000002">
    <property type="protein sequence ID" value="RVT97839.1"/>
    <property type="molecule type" value="Genomic_DNA"/>
</dbReference>
<reference evidence="1 2" key="1">
    <citation type="submission" date="2019-01" db="EMBL/GenBank/DDBJ databases">
        <authorList>
            <person name="Chen W.-M."/>
        </authorList>
    </citation>
    <scope>NUCLEOTIDE SEQUENCE [LARGE SCALE GENOMIC DNA]</scope>
    <source>
        <strain evidence="1 2">CCP-6</strain>
    </source>
</reference>
<dbReference type="Proteomes" id="UP000282957">
    <property type="component" value="Unassembled WGS sequence"/>
</dbReference>
<accession>A0A437MJP0</accession>
<dbReference type="AlphaFoldDB" id="A0A437MJP0"/>